<feature type="transmembrane region" description="Helical" evidence="2">
    <location>
        <begin position="160"/>
        <end position="176"/>
    </location>
</feature>
<evidence type="ECO:0000313" key="4">
    <source>
        <dbReference type="EMBL" id="GAC50494.1"/>
    </source>
</evidence>
<accession>L7KPG9</accession>
<keyword evidence="4" id="KW-0808">Transferase</keyword>
<feature type="transmembrane region" description="Helical" evidence="2">
    <location>
        <begin position="259"/>
        <end position="276"/>
    </location>
</feature>
<dbReference type="AlphaFoldDB" id="L7KPG9"/>
<dbReference type="EMBL" id="BANR01000025">
    <property type="protein sequence ID" value="GAC50494.1"/>
    <property type="molecule type" value="Genomic_DNA"/>
</dbReference>
<dbReference type="eggNOG" id="COG1835">
    <property type="taxonomic scope" value="Bacteria"/>
</dbReference>
<dbReference type="InterPro" id="IPR050879">
    <property type="entry name" value="Acyltransferase_3"/>
</dbReference>
<keyword evidence="4" id="KW-0012">Acyltransferase</keyword>
<feature type="transmembrane region" description="Helical" evidence="2">
    <location>
        <begin position="368"/>
        <end position="388"/>
    </location>
</feature>
<feature type="domain" description="Acyltransferase 3" evidence="3">
    <location>
        <begin position="18"/>
        <end position="383"/>
    </location>
</feature>
<dbReference type="RefSeq" id="WP_005178321.1">
    <property type="nucleotide sequence ID" value="NZ_BANR01000025.1"/>
</dbReference>
<dbReference type="InterPro" id="IPR002656">
    <property type="entry name" value="Acyl_transf_3_dom"/>
</dbReference>
<feature type="compositionally biased region" description="Basic and acidic residues" evidence="1">
    <location>
        <begin position="402"/>
        <end position="434"/>
    </location>
</feature>
<dbReference type="GO" id="GO:0016020">
    <property type="term" value="C:membrane"/>
    <property type="evidence" value="ECO:0007669"/>
    <property type="project" value="TreeGrafter"/>
</dbReference>
<evidence type="ECO:0000259" key="3">
    <source>
        <dbReference type="Pfam" id="PF01757"/>
    </source>
</evidence>
<keyword evidence="2" id="KW-0812">Transmembrane</keyword>
<evidence type="ECO:0000256" key="2">
    <source>
        <dbReference type="SAM" id="Phobius"/>
    </source>
</evidence>
<feature type="transmembrane region" description="Helical" evidence="2">
    <location>
        <begin position="102"/>
        <end position="120"/>
    </location>
</feature>
<keyword evidence="2" id="KW-0472">Membrane</keyword>
<feature type="transmembrane region" description="Helical" evidence="2">
    <location>
        <begin position="342"/>
        <end position="362"/>
    </location>
</feature>
<dbReference type="Proteomes" id="UP000010988">
    <property type="component" value="Unassembled WGS sequence"/>
</dbReference>
<gene>
    <name evidence="4" type="ORF">GOACH_25_00295</name>
</gene>
<proteinExistence type="predicted"/>
<dbReference type="GO" id="GO:0009103">
    <property type="term" value="P:lipopolysaccharide biosynthetic process"/>
    <property type="evidence" value="ECO:0007669"/>
    <property type="project" value="TreeGrafter"/>
</dbReference>
<dbReference type="PANTHER" id="PTHR23028">
    <property type="entry name" value="ACETYLTRANSFERASE"/>
    <property type="match status" value="1"/>
</dbReference>
<reference evidence="4 5" key="1">
    <citation type="submission" date="2012-12" db="EMBL/GenBank/DDBJ databases">
        <title>Whole genome shotgun sequence of Gordonia aichiensis NBRC 108223.</title>
        <authorList>
            <person name="Isaki-Nakamura S."/>
            <person name="Hosoyama A."/>
            <person name="Tsuchikane K."/>
            <person name="Ando Y."/>
            <person name="Baba S."/>
            <person name="Ohji S."/>
            <person name="Hamada M."/>
            <person name="Tamura T."/>
            <person name="Yamazoe A."/>
            <person name="Yamazaki S."/>
            <person name="Fujita N."/>
        </authorList>
    </citation>
    <scope>NUCLEOTIDE SEQUENCE [LARGE SCALE GENOMIC DNA]</scope>
    <source>
        <strain evidence="4 5">NBRC 108223</strain>
    </source>
</reference>
<evidence type="ECO:0000313" key="5">
    <source>
        <dbReference type="Proteomes" id="UP000010988"/>
    </source>
</evidence>
<feature type="compositionally biased region" description="Low complexity" evidence="1">
    <location>
        <begin position="446"/>
        <end position="464"/>
    </location>
</feature>
<keyword evidence="2" id="KW-1133">Transmembrane helix</keyword>
<dbReference type="Pfam" id="PF01757">
    <property type="entry name" value="Acyl_transf_3"/>
    <property type="match status" value="1"/>
</dbReference>
<dbReference type="GO" id="GO:0016747">
    <property type="term" value="F:acyltransferase activity, transferring groups other than amino-acyl groups"/>
    <property type="evidence" value="ECO:0007669"/>
    <property type="project" value="InterPro"/>
</dbReference>
<organism evidence="4 5">
    <name type="scientific">Gordonia aichiensis NBRC 108223</name>
    <dbReference type="NCBI Taxonomy" id="1220583"/>
    <lineage>
        <taxon>Bacteria</taxon>
        <taxon>Bacillati</taxon>
        <taxon>Actinomycetota</taxon>
        <taxon>Actinomycetes</taxon>
        <taxon>Mycobacteriales</taxon>
        <taxon>Gordoniaceae</taxon>
        <taxon>Gordonia</taxon>
    </lineage>
</organism>
<feature type="transmembrane region" description="Helical" evidence="2">
    <location>
        <begin position="54"/>
        <end position="73"/>
    </location>
</feature>
<feature type="transmembrane region" description="Helical" evidence="2">
    <location>
        <begin position="288"/>
        <end position="308"/>
    </location>
</feature>
<comment type="caution">
    <text evidence="4">The sequence shown here is derived from an EMBL/GenBank/DDBJ whole genome shotgun (WGS) entry which is preliminary data.</text>
</comment>
<name>L7KPG9_9ACTN</name>
<feature type="transmembrane region" description="Helical" evidence="2">
    <location>
        <begin position="24"/>
        <end position="47"/>
    </location>
</feature>
<feature type="transmembrane region" description="Helical" evidence="2">
    <location>
        <begin position="221"/>
        <end position="239"/>
    </location>
</feature>
<feature type="region of interest" description="Disordered" evidence="1">
    <location>
        <begin position="396"/>
        <end position="464"/>
    </location>
</feature>
<dbReference type="PANTHER" id="PTHR23028:SF53">
    <property type="entry name" value="ACYL_TRANSF_3 DOMAIN-CONTAINING PROTEIN"/>
    <property type="match status" value="1"/>
</dbReference>
<evidence type="ECO:0000256" key="1">
    <source>
        <dbReference type="SAM" id="MobiDB-lite"/>
    </source>
</evidence>
<keyword evidence="5" id="KW-1185">Reference proteome</keyword>
<feature type="transmembrane region" description="Helical" evidence="2">
    <location>
        <begin position="183"/>
        <end position="201"/>
    </location>
</feature>
<dbReference type="STRING" id="1220583.GOACH_25_00295"/>
<protein>
    <submittedName>
        <fullName evidence="4">Putative acyltransferase</fullName>
    </submittedName>
</protein>
<sequence length="464" mass="49742">MPAGPTTPSTPARRFFPQLEGMRAVAALGVLTTHVAFQTGAVGLPVLGPILGRLDLAVALFFALSGFLLWRPWVASAHGWSNGHRVARAPHPPIRRYLRHRVVRIWPAYLVVVVVVLTLLPEAQGADATVWLANLTLTQVFVPLSLTAGLTQMWSLSVEVAFYLLLPLLGLVLFALRGRSVAARIPVLLALGAVSLSWGWIAEFLPTPDGVEPTNWVVGHLPWFVAGLILAEVAGADELGSATRFTRVVAAIGSRRRSMLVVFVIAYGLACTPIAGPTGLGVLAPWQFAVKMALGAICGFALLAPLICSDGTRGIGARFSDRPFPVLTSPPMLALGRWSYGIFIWHVAVLAVVFGLFGIVPFTGHTAVVWLITAILSIGIAAASYAFVEEPSRDRLRRRESRHREELRRQEESGRDESRRREAARAVRSHRESAGDGESDDGGPGATATSAEETTLATATNAGS</sequence>